<feature type="domain" description="NAD-dependent epimerase/dehydratase" evidence="1">
    <location>
        <begin position="17"/>
        <end position="244"/>
    </location>
</feature>
<proteinExistence type="predicted"/>
<dbReference type="InterPro" id="IPR001509">
    <property type="entry name" value="Epimerase_deHydtase"/>
</dbReference>
<gene>
    <name evidence="2" type="ORF">GCM10018793_30560</name>
</gene>
<dbReference type="GO" id="GO:0004029">
    <property type="term" value="F:aldehyde dehydrogenase (NAD+) activity"/>
    <property type="evidence" value="ECO:0007669"/>
    <property type="project" value="TreeGrafter"/>
</dbReference>
<name>A0A919G6L7_9ACTN</name>
<dbReference type="InterPro" id="IPR036291">
    <property type="entry name" value="NAD(P)-bd_dom_sf"/>
</dbReference>
<dbReference type="RefSeq" id="WP_189932198.1">
    <property type="nucleotide sequence ID" value="NZ_BNCD01000008.1"/>
</dbReference>
<accession>A0A919G6L7</accession>
<dbReference type="PROSITE" id="PS51257">
    <property type="entry name" value="PROKAR_LIPOPROTEIN"/>
    <property type="match status" value="1"/>
</dbReference>
<evidence type="ECO:0000259" key="1">
    <source>
        <dbReference type="Pfam" id="PF01370"/>
    </source>
</evidence>
<reference evidence="2" key="2">
    <citation type="submission" date="2020-09" db="EMBL/GenBank/DDBJ databases">
        <authorList>
            <person name="Sun Q."/>
            <person name="Ohkuma M."/>
        </authorList>
    </citation>
    <scope>NUCLEOTIDE SEQUENCE</scope>
    <source>
        <strain evidence="2">JCM 5069</strain>
    </source>
</reference>
<dbReference type="SUPFAM" id="SSF51735">
    <property type="entry name" value="NAD(P)-binding Rossmann-fold domains"/>
    <property type="match status" value="1"/>
</dbReference>
<dbReference type="GO" id="GO:0005737">
    <property type="term" value="C:cytoplasm"/>
    <property type="evidence" value="ECO:0007669"/>
    <property type="project" value="TreeGrafter"/>
</dbReference>
<sequence>MPGAAPRPAPPPKPYSVAVVGATGCLGRAACTAFAAQGHDVLAIARRHAPGVAARTFAALDLTDAAPAAVTDLLAAHGVDVLVNAAGGWVRTEAEMAGVHVRLVERLLAATAALPGRPRIVQVGSIHEYGRTVPGTSVDESAEPAPDTPYGRTKLAGARVLLDATREGAADGVVLRVVNVCGPGTTPASFLGAVTARLRAAAPGEPVELDIADARRDFVDVRDVADAVVRAAERPVTGRVVNIGSGTAVGMAELVALLVSAAGLPPGAVRIRGARAQSYSRGNDWTRADITLAADLLGWRPRVGLRESLRDMWRAAGD</sequence>
<dbReference type="PANTHER" id="PTHR48079:SF6">
    <property type="entry name" value="NAD(P)-BINDING DOMAIN-CONTAINING PROTEIN-RELATED"/>
    <property type="match status" value="1"/>
</dbReference>
<dbReference type="AlphaFoldDB" id="A0A919G6L7"/>
<reference evidence="2" key="1">
    <citation type="journal article" date="2014" name="Int. J. Syst. Evol. Microbiol.">
        <title>Complete genome sequence of Corynebacterium casei LMG S-19264T (=DSM 44701T), isolated from a smear-ripened cheese.</title>
        <authorList>
            <consortium name="US DOE Joint Genome Institute (JGI-PGF)"/>
            <person name="Walter F."/>
            <person name="Albersmeier A."/>
            <person name="Kalinowski J."/>
            <person name="Ruckert C."/>
        </authorList>
    </citation>
    <scope>NUCLEOTIDE SEQUENCE</scope>
    <source>
        <strain evidence="2">JCM 5069</strain>
    </source>
</reference>
<dbReference type="Proteomes" id="UP000603708">
    <property type="component" value="Unassembled WGS sequence"/>
</dbReference>
<evidence type="ECO:0000313" key="2">
    <source>
        <dbReference type="EMBL" id="GHH78980.1"/>
    </source>
</evidence>
<evidence type="ECO:0000313" key="3">
    <source>
        <dbReference type="Proteomes" id="UP000603708"/>
    </source>
</evidence>
<dbReference type="EMBL" id="BNCD01000008">
    <property type="protein sequence ID" value="GHH78980.1"/>
    <property type="molecule type" value="Genomic_DNA"/>
</dbReference>
<dbReference type="Gene3D" id="3.40.50.720">
    <property type="entry name" value="NAD(P)-binding Rossmann-like Domain"/>
    <property type="match status" value="1"/>
</dbReference>
<dbReference type="Pfam" id="PF01370">
    <property type="entry name" value="Epimerase"/>
    <property type="match status" value="1"/>
</dbReference>
<comment type="caution">
    <text evidence="2">The sequence shown here is derived from an EMBL/GenBank/DDBJ whole genome shotgun (WGS) entry which is preliminary data.</text>
</comment>
<keyword evidence="3" id="KW-1185">Reference proteome</keyword>
<dbReference type="InterPro" id="IPR051783">
    <property type="entry name" value="NAD(P)-dependent_oxidoreduct"/>
</dbReference>
<protein>
    <submittedName>
        <fullName evidence="2">Reductase</fullName>
    </submittedName>
</protein>
<organism evidence="2 3">
    <name type="scientific">Streptomyces sulfonofaciens</name>
    <dbReference type="NCBI Taxonomy" id="68272"/>
    <lineage>
        <taxon>Bacteria</taxon>
        <taxon>Bacillati</taxon>
        <taxon>Actinomycetota</taxon>
        <taxon>Actinomycetes</taxon>
        <taxon>Kitasatosporales</taxon>
        <taxon>Streptomycetaceae</taxon>
        <taxon>Streptomyces</taxon>
    </lineage>
</organism>
<dbReference type="PANTHER" id="PTHR48079">
    <property type="entry name" value="PROTEIN YEEZ"/>
    <property type="match status" value="1"/>
</dbReference>